<dbReference type="Pfam" id="PF11138">
    <property type="entry name" value="DUF2911"/>
    <property type="match status" value="1"/>
</dbReference>
<dbReference type="RefSeq" id="WP_090146304.1">
    <property type="nucleotide sequence ID" value="NZ_FNAN01000001.1"/>
</dbReference>
<keyword evidence="3" id="KW-1185">Reference proteome</keyword>
<feature type="chain" id="PRO_5011534533" description="DUF2911 domain-containing protein" evidence="1">
    <location>
        <begin position="24"/>
        <end position="285"/>
    </location>
</feature>
<evidence type="ECO:0000256" key="1">
    <source>
        <dbReference type="SAM" id="SignalP"/>
    </source>
</evidence>
<name>A0A1G6VQY4_9BACT</name>
<dbReference type="EMBL" id="FNAN01000001">
    <property type="protein sequence ID" value="SDD56032.1"/>
    <property type="molecule type" value="Genomic_DNA"/>
</dbReference>
<organism evidence="2 3">
    <name type="scientific">Dyadobacter soli</name>
    <dbReference type="NCBI Taxonomy" id="659014"/>
    <lineage>
        <taxon>Bacteria</taxon>
        <taxon>Pseudomonadati</taxon>
        <taxon>Bacteroidota</taxon>
        <taxon>Cytophagia</taxon>
        <taxon>Cytophagales</taxon>
        <taxon>Spirosomataceae</taxon>
        <taxon>Dyadobacter</taxon>
    </lineage>
</organism>
<keyword evidence="1" id="KW-0732">Signal</keyword>
<dbReference type="Proteomes" id="UP000198748">
    <property type="component" value="Unassembled WGS sequence"/>
</dbReference>
<proteinExistence type="predicted"/>
<dbReference type="STRING" id="659014.SAMN04487996_101318"/>
<feature type="signal peptide" evidence="1">
    <location>
        <begin position="1"/>
        <end position="23"/>
    </location>
</feature>
<sequence>MKSNRDLLVGLFLFLLINSAAMAQVPGLPNASSAQTIVQDVGLGQVKVTYSRPNVKGRKVFGALVPYNEVWRTGANTATILSLPQDVSFEGQKVPAGDYSLFTIPGKEEWTIIINKASKEWGAYSYDAQKDLVRFKVKAAQIATPVETFTISFANAGAESTDLQLTWEHTTVSVHLLADDDARITANIEQLMQADHNENLVYFNCIQYFINHNKDADKALGWVVKAKADVPTNPAYDLFKSRLLLRKGDKPGAIAAAQAGIKLATERKFDEYIRLNEQALAEARK</sequence>
<dbReference type="AlphaFoldDB" id="A0A1G6VQY4"/>
<dbReference type="InterPro" id="IPR021314">
    <property type="entry name" value="DUF2911"/>
</dbReference>
<evidence type="ECO:0008006" key="4">
    <source>
        <dbReference type="Google" id="ProtNLM"/>
    </source>
</evidence>
<evidence type="ECO:0000313" key="3">
    <source>
        <dbReference type="Proteomes" id="UP000198748"/>
    </source>
</evidence>
<reference evidence="3" key="1">
    <citation type="submission" date="2016-10" db="EMBL/GenBank/DDBJ databases">
        <authorList>
            <person name="Varghese N."/>
            <person name="Submissions S."/>
        </authorList>
    </citation>
    <scope>NUCLEOTIDE SEQUENCE [LARGE SCALE GENOMIC DNA]</scope>
    <source>
        <strain evidence="3">DSM 25329</strain>
    </source>
</reference>
<evidence type="ECO:0000313" key="2">
    <source>
        <dbReference type="EMBL" id="SDD56032.1"/>
    </source>
</evidence>
<dbReference type="OrthoDB" id="195456at2"/>
<gene>
    <name evidence="2" type="ORF">SAMN04487996_101318</name>
</gene>
<accession>A0A1G6VQY4</accession>
<protein>
    <recommendedName>
        <fullName evidence="4">DUF2911 domain-containing protein</fullName>
    </recommendedName>
</protein>